<protein>
    <submittedName>
        <fullName evidence="1">Unannotated protein</fullName>
    </submittedName>
</protein>
<dbReference type="AlphaFoldDB" id="A0A6J7HZ13"/>
<proteinExistence type="predicted"/>
<sequence length="306" mass="30871">MSAWIASTRRAMSSVARAVSCASSLTSLATTAKPLPASPARAASIVAFSASRLVCSAIDVITLITSPISFEDTPSLVIVALVRSASATASAATRAASLAFCAISRIDADISSAPAATVATLRDTSSAADDTDPDCTLVCSADAAICAADADSSSLEAATASADPTTEAISERSWPCAVPSASAIRPSSSRECTAGVTVRSPCSSASRDTCTEDTERLMPRMTYQATSEPSSTMATSPPTMVQIAWAALASVETICVAASSLDRSDSAEKSSITESTADCSEPVSTVATPAWLPASAAGTSCWSAIV</sequence>
<reference evidence="1" key="1">
    <citation type="submission" date="2020-05" db="EMBL/GenBank/DDBJ databases">
        <authorList>
            <person name="Chiriac C."/>
            <person name="Salcher M."/>
            <person name="Ghai R."/>
            <person name="Kavagutti S V."/>
        </authorList>
    </citation>
    <scope>NUCLEOTIDE SEQUENCE</scope>
</reference>
<organism evidence="1">
    <name type="scientific">freshwater metagenome</name>
    <dbReference type="NCBI Taxonomy" id="449393"/>
    <lineage>
        <taxon>unclassified sequences</taxon>
        <taxon>metagenomes</taxon>
        <taxon>ecological metagenomes</taxon>
    </lineage>
</organism>
<accession>A0A6J7HZ13</accession>
<dbReference type="EMBL" id="CAFBMQ010000263">
    <property type="protein sequence ID" value="CAB4923707.1"/>
    <property type="molecule type" value="Genomic_DNA"/>
</dbReference>
<evidence type="ECO:0000313" key="1">
    <source>
        <dbReference type="EMBL" id="CAB4923707.1"/>
    </source>
</evidence>
<gene>
    <name evidence="1" type="ORF">UFOPK3609_01542</name>
</gene>
<name>A0A6J7HZ13_9ZZZZ</name>